<keyword evidence="3" id="KW-1185">Reference proteome</keyword>
<dbReference type="Pfam" id="PF00024">
    <property type="entry name" value="PAN_1"/>
    <property type="match status" value="1"/>
</dbReference>
<sequence>KNDATESIGNTVSGELQATSRTDLYVSKVSSYLECAVLCGMTNDCSAAEFNSSLSTCTVIGEYTSTGTVINTHVKTYIRQTFINS</sequence>
<dbReference type="SUPFAM" id="SSF57414">
    <property type="entry name" value="Hairpin loop containing domain-like"/>
    <property type="match status" value="1"/>
</dbReference>
<dbReference type="InterPro" id="IPR003609">
    <property type="entry name" value="Pan_app"/>
</dbReference>
<dbReference type="Gene3D" id="3.50.4.10">
    <property type="entry name" value="Hepatocyte Growth Factor"/>
    <property type="match status" value="1"/>
</dbReference>
<feature type="non-terminal residue" evidence="2">
    <location>
        <position position="1"/>
    </location>
</feature>
<evidence type="ECO:0000259" key="1">
    <source>
        <dbReference type="Pfam" id="PF00024"/>
    </source>
</evidence>
<reference evidence="2 3" key="1">
    <citation type="journal article" date="2021" name="Elife">
        <title>Chloroplast acquisition without the gene transfer in kleptoplastic sea slugs, Plakobranchus ocellatus.</title>
        <authorList>
            <person name="Maeda T."/>
            <person name="Takahashi S."/>
            <person name="Yoshida T."/>
            <person name="Shimamura S."/>
            <person name="Takaki Y."/>
            <person name="Nagai Y."/>
            <person name="Toyoda A."/>
            <person name="Suzuki Y."/>
            <person name="Arimoto A."/>
            <person name="Ishii H."/>
            <person name="Satoh N."/>
            <person name="Nishiyama T."/>
            <person name="Hasebe M."/>
            <person name="Maruyama T."/>
            <person name="Minagawa J."/>
            <person name="Obokata J."/>
            <person name="Shigenobu S."/>
        </authorList>
    </citation>
    <scope>NUCLEOTIDE SEQUENCE [LARGE SCALE GENOMIC DNA]</scope>
</reference>
<organism evidence="2 3">
    <name type="scientific">Elysia marginata</name>
    <dbReference type="NCBI Taxonomy" id="1093978"/>
    <lineage>
        <taxon>Eukaryota</taxon>
        <taxon>Metazoa</taxon>
        <taxon>Spiralia</taxon>
        <taxon>Lophotrochozoa</taxon>
        <taxon>Mollusca</taxon>
        <taxon>Gastropoda</taxon>
        <taxon>Heterobranchia</taxon>
        <taxon>Euthyneura</taxon>
        <taxon>Panpulmonata</taxon>
        <taxon>Sacoglossa</taxon>
        <taxon>Placobranchoidea</taxon>
        <taxon>Plakobranchidae</taxon>
        <taxon>Elysia</taxon>
    </lineage>
</organism>
<name>A0AAV4JAU2_9GAST</name>
<dbReference type="Proteomes" id="UP000762676">
    <property type="component" value="Unassembled WGS sequence"/>
</dbReference>
<accession>A0AAV4JAU2</accession>
<feature type="domain" description="Apple" evidence="1">
    <location>
        <begin position="23"/>
        <end position="72"/>
    </location>
</feature>
<dbReference type="EMBL" id="BMAT01003030">
    <property type="protein sequence ID" value="GFS18920.1"/>
    <property type="molecule type" value="Genomic_DNA"/>
</dbReference>
<gene>
    <name evidence="2" type="ORF">ElyMa_001533900</name>
</gene>
<evidence type="ECO:0000313" key="3">
    <source>
        <dbReference type="Proteomes" id="UP000762676"/>
    </source>
</evidence>
<proteinExistence type="predicted"/>
<dbReference type="AlphaFoldDB" id="A0AAV4JAU2"/>
<evidence type="ECO:0000313" key="2">
    <source>
        <dbReference type="EMBL" id="GFS18920.1"/>
    </source>
</evidence>
<protein>
    <recommendedName>
        <fullName evidence="1">Apple domain-containing protein</fullName>
    </recommendedName>
</protein>
<comment type="caution">
    <text evidence="2">The sequence shown here is derived from an EMBL/GenBank/DDBJ whole genome shotgun (WGS) entry which is preliminary data.</text>
</comment>